<dbReference type="PANTHER" id="PTHR34265">
    <property type="entry name" value="TYPE III PANTOTHENATE KINASE"/>
    <property type="match status" value="1"/>
</dbReference>
<dbReference type="HAMAP" id="MF_01274">
    <property type="entry name" value="Pantothen_kinase_3"/>
    <property type="match status" value="1"/>
</dbReference>
<comment type="pathway">
    <text evidence="4 16">Cofactor biosynthesis; coenzyme A biosynthesis; CoA from (R)-pantothenate: step 1/5.</text>
</comment>
<dbReference type="Pfam" id="PF03309">
    <property type="entry name" value="Pan_kinase"/>
    <property type="match status" value="1"/>
</dbReference>
<comment type="function">
    <text evidence="16">Catalyzes the phosphorylation of pantothenate (Pan), the first step in CoA biosynthesis.</text>
</comment>
<evidence type="ECO:0000256" key="8">
    <source>
        <dbReference type="ARBA" id="ARBA00022679"/>
    </source>
</evidence>
<evidence type="ECO:0000256" key="5">
    <source>
        <dbReference type="ARBA" id="ARBA00011738"/>
    </source>
</evidence>
<dbReference type="GO" id="GO:0046872">
    <property type="term" value="F:metal ion binding"/>
    <property type="evidence" value="ECO:0007669"/>
    <property type="project" value="UniProtKB-KW"/>
</dbReference>
<reference evidence="17" key="2">
    <citation type="submission" date="2021-09" db="EMBL/GenBank/DDBJ databases">
        <authorList>
            <person name="Gilroy R."/>
        </authorList>
    </citation>
    <scope>NUCLEOTIDE SEQUENCE</scope>
    <source>
        <strain evidence="17">CHK160-4876</strain>
    </source>
</reference>
<comment type="cofactor">
    <cofactor evidence="16">
        <name>NH4(+)</name>
        <dbReference type="ChEBI" id="CHEBI:28938"/>
    </cofactor>
    <cofactor evidence="16">
        <name>K(+)</name>
        <dbReference type="ChEBI" id="CHEBI:29103"/>
    </cofactor>
    <text evidence="16">A monovalent cation. Ammonium or potassium.</text>
</comment>
<keyword evidence="7 16" id="KW-0963">Cytoplasm</keyword>
<dbReference type="Proteomes" id="UP000700212">
    <property type="component" value="Unassembled WGS sequence"/>
</dbReference>
<evidence type="ECO:0000256" key="7">
    <source>
        <dbReference type="ARBA" id="ARBA00022490"/>
    </source>
</evidence>
<sequence length="256" mass="27855">MKVVIDIGNTNIKMAAYSATTIVGQWRMQTDLRRTEDEYAVMTRAFFASANISVNDIKGVIICSVVPPMLFTIQKLCEALFHVKPLVVGPGVKTGLNIKYENPREVGSDRIVNAVAALDVYKGTPLVIIDFGTATTYCYLNERGDYLGGVITPGITIATEALYTQAARLPRIELKRPRSIVGKTTIEAMQAGVYYGIISQVEGIVSRLAAQGENPPLVIATGGLAPLLAHDMPIIDIVDETLTLKGLVLIYERNQK</sequence>
<keyword evidence="12 16" id="KW-0630">Potassium</keyword>
<dbReference type="EC" id="2.7.1.33" evidence="6 16"/>
<dbReference type="GO" id="GO:0005737">
    <property type="term" value="C:cytoplasm"/>
    <property type="evidence" value="ECO:0007669"/>
    <property type="project" value="UniProtKB-SubCell"/>
</dbReference>
<comment type="similarity">
    <text evidence="14 16">Belongs to the type III pantothenate kinase family.</text>
</comment>
<dbReference type="SUPFAM" id="SSF53067">
    <property type="entry name" value="Actin-like ATPase domain"/>
    <property type="match status" value="2"/>
</dbReference>
<feature type="binding site" evidence="16">
    <location>
        <begin position="6"/>
        <end position="13"/>
    </location>
    <ligand>
        <name>ATP</name>
        <dbReference type="ChEBI" id="CHEBI:30616"/>
    </ligand>
</feature>
<dbReference type="OrthoDB" id="9804707at2"/>
<name>A0A921T496_9BACL</name>
<dbReference type="GO" id="GO:0004594">
    <property type="term" value="F:pantothenate kinase activity"/>
    <property type="evidence" value="ECO:0007669"/>
    <property type="project" value="UniProtKB-UniRule"/>
</dbReference>
<dbReference type="RefSeq" id="WP_108307949.1">
    <property type="nucleotide sequence ID" value="NZ_QAFW01000048.1"/>
</dbReference>
<comment type="subcellular location">
    <subcellularLocation>
        <location evidence="3 16">Cytoplasm</location>
    </subcellularLocation>
</comment>
<evidence type="ECO:0000256" key="3">
    <source>
        <dbReference type="ARBA" id="ARBA00004496"/>
    </source>
</evidence>
<evidence type="ECO:0000256" key="9">
    <source>
        <dbReference type="ARBA" id="ARBA00022741"/>
    </source>
</evidence>
<comment type="catalytic activity">
    <reaction evidence="1 16">
        <text>(R)-pantothenate + ATP = (R)-4'-phosphopantothenate + ADP + H(+)</text>
        <dbReference type="Rhea" id="RHEA:16373"/>
        <dbReference type="ChEBI" id="CHEBI:10986"/>
        <dbReference type="ChEBI" id="CHEBI:15378"/>
        <dbReference type="ChEBI" id="CHEBI:29032"/>
        <dbReference type="ChEBI" id="CHEBI:30616"/>
        <dbReference type="ChEBI" id="CHEBI:456216"/>
        <dbReference type="EC" id="2.7.1.33"/>
    </reaction>
</comment>
<evidence type="ECO:0000256" key="6">
    <source>
        <dbReference type="ARBA" id="ARBA00012102"/>
    </source>
</evidence>
<feature type="binding site" evidence="16">
    <location>
        <position position="100"/>
    </location>
    <ligand>
        <name>substrate</name>
    </ligand>
</feature>
<dbReference type="GO" id="GO:0005524">
    <property type="term" value="F:ATP binding"/>
    <property type="evidence" value="ECO:0007669"/>
    <property type="project" value="UniProtKB-UniRule"/>
</dbReference>
<comment type="cofactor">
    <cofactor evidence="2">
        <name>K(+)</name>
        <dbReference type="ChEBI" id="CHEBI:29103"/>
    </cofactor>
</comment>
<keyword evidence="11 16" id="KW-0067">ATP-binding</keyword>
<dbReference type="NCBIfam" id="NF009855">
    <property type="entry name" value="PRK13321.1"/>
    <property type="match status" value="1"/>
</dbReference>
<dbReference type="AlphaFoldDB" id="A0A921T496"/>
<evidence type="ECO:0000256" key="12">
    <source>
        <dbReference type="ARBA" id="ARBA00022958"/>
    </source>
</evidence>
<dbReference type="EMBL" id="DYTV01000004">
    <property type="protein sequence ID" value="HJH10101.1"/>
    <property type="molecule type" value="Genomic_DNA"/>
</dbReference>
<feature type="active site" description="Proton acceptor" evidence="16">
    <location>
        <position position="109"/>
    </location>
</feature>
<evidence type="ECO:0000256" key="2">
    <source>
        <dbReference type="ARBA" id="ARBA00001958"/>
    </source>
</evidence>
<evidence type="ECO:0000256" key="13">
    <source>
        <dbReference type="ARBA" id="ARBA00022993"/>
    </source>
</evidence>
<comment type="subunit">
    <text evidence="5 16">Homodimer.</text>
</comment>
<keyword evidence="16" id="KW-0479">Metal-binding</keyword>
<evidence type="ECO:0000256" key="14">
    <source>
        <dbReference type="ARBA" id="ARBA00038036"/>
    </source>
</evidence>
<evidence type="ECO:0000313" key="18">
    <source>
        <dbReference type="Proteomes" id="UP000700212"/>
    </source>
</evidence>
<evidence type="ECO:0000256" key="16">
    <source>
        <dbReference type="HAMAP-Rule" id="MF_01274"/>
    </source>
</evidence>
<keyword evidence="9 16" id="KW-0547">Nucleotide-binding</keyword>
<dbReference type="GO" id="GO:0015937">
    <property type="term" value="P:coenzyme A biosynthetic process"/>
    <property type="evidence" value="ECO:0007669"/>
    <property type="project" value="UniProtKB-UniRule"/>
</dbReference>
<dbReference type="InterPro" id="IPR004619">
    <property type="entry name" value="Type_III_PanK"/>
</dbReference>
<dbReference type="PANTHER" id="PTHR34265:SF1">
    <property type="entry name" value="TYPE III PANTOTHENATE KINASE"/>
    <property type="match status" value="1"/>
</dbReference>
<keyword evidence="13 16" id="KW-0173">Coenzyme A biosynthesis</keyword>
<evidence type="ECO:0000256" key="1">
    <source>
        <dbReference type="ARBA" id="ARBA00001206"/>
    </source>
</evidence>
<proteinExistence type="inferred from homology"/>
<protein>
    <recommendedName>
        <fullName evidence="15 16">Type III pantothenate kinase</fullName>
        <ecNumber evidence="6 16">2.7.1.33</ecNumber>
    </recommendedName>
    <alternativeName>
        <fullName evidence="16">PanK-III</fullName>
    </alternativeName>
    <alternativeName>
        <fullName evidence="16">Pantothenic acid kinase</fullName>
    </alternativeName>
</protein>
<evidence type="ECO:0000313" key="17">
    <source>
        <dbReference type="EMBL" id="HJH10101.1"/>
    </source>
</evidence>
<feature type="binding site" evidence="16">
    <location>
        <position position="130"/>
    </location>
    <ligand>
        <name>K(+)</name>
        <dbReference type="ChEBI" id="CHEBI:29103"/>
    </ligand>
</feature>
<evidence type="ECO:0000256" key="10">
    <source>
        <dbReference type="ARBA" id="ARBA00022777"/>
    </source>
</evidence>
<comment type="caution">
    <text evidence="17">The sequence shown here is derived from an EMBL/GenBank/DDBJ whole genome shotgun (WGS) entry which is preliminary data.</text>
</comment>
<keyword evidence="8 16" id="KW-0808">Transferase</keyword>
<dbReference type="NCBIfam" id="TIGR00671">
    <property type="entry name" value="baf"/>
    <property type="match status" value="1"/>
</dbReference>
<gene>
    <name evidence="16" type="primary">coaX</name>
    <name evidence="17" type="ORF">K8V30_00140</name>
</gene>
<organism evidence="17 18">
    <name type="scientific">Metalysinibacillus jejuensis</name>
    <dbReference type="NCBI Taxonomy" id="914327"/>
    <lineage>
        <taxon>Bacteria</taxon>
        <taxon>Bacillati</taxon>
        <taxon>Bacillota</taxon>
        <taxon>Bacilli</taxon>
        <taxon>Bacillales</taxon>
        <taxon>Caryophanaceae</taxon>
        <taxon>Metalysinibacillus</taxon>
    </lineage>
</organism>
<feature type="binding site" evidence="16">
    <location>
        <position position="185"/>
    </location>
    <ligand>
        <name>substrate</name>
    </ligand>
</feature>
<dbReference type="Gene3D" id="3.30.420.40">
    <property type="match status" value="2"/>
</dbReference>
<dbReference type="NCBIfam" id="NF009848">
    <property type="entry name" value="PRK13318.1-6"/>
    <property type="match status" value="1"/>
</dbReference>
<dbReference type="CDD" id="cd24015">
    <property type="entry name" value="ASKHA_NBD_PanK-III"/>
    <property type="match status" value="1"/>
</dbReference>
<evidence type="ECO:0000256" key="11">
    <source>
        <dbReference type="ARBA" id="ARBA00022840"/>
    </source>
</evidence>
<dbReference type="InterPro" id="IPR043129">
    <property type="entry name" value="ATPase_NBD"/>
</dbReference>
<reference evidence="17" key="1">
    <citation type="journal article" date="2021" name="PeerJ">
        <title>Extensive microbial diversity within the chicken gut microbiome revealed by metagenomics and culture.</title>
        <authorList>
            <person name="Gilroy R."/>
            <person name="Ravi A."/>
            <person name="Getino M."/>
            <person name="Pursley I."/>
            <person name="Horton D.L."/>
            <person name="Alikhan N.F."/>
            <person name="Baker D."/>
            <person name="Gharbi K."/>
            <person name="Hall N."/>
            <person name="Watson M."/>
            <person name="Adriaenssens E.M."/>
            <person name="Foster-Nyarko E."/>
            <person name="Jarju S."/>
            <person name="Secka A."/>
            <person name="Antonio M."/>
            <person name="Oren A."/>
            <person name="Chaudhuri R.R."/>
            <person name="La Ragione R."/>
            <person name="Hildebrand F."/>
            <person name="Pallen M.J."/>
        </authorList>
    </citation>
    <scope>NUCLEOTIDE SEQUENCE</scope>
    <source>
        <strain evidence="17">CHK160-4876</strain>
    </source>
</reference>
<evidence type="ECO:0000256" key="4">
    <source>
        <dbReference type="ARBA" id="ARBA00005225"/>
    </source>
</evidence>
<evidence type="ECO:0000256" key="15">
    <source>
        <dbReference type="ARBA" id="ARBA00040883"/>
    </source>
</evidence>
<accession>A0A921T496</accession>
<feature type="binding site" evidence="16">
    <location>
        <begin position="107"/>
        <end position="110"/>
    </location>
    <ligand>
        <name>substrate</name>
    </ligand>
</feature>
<keyword evidence="10 16" id="KW-0418">Kinase</keyword>
<feature type="binding site" evidence="16">
    <location>
        <position position="133"/>
    </location>
    <ligand>
        <name>ATP</name>
        <dbReference type="ChEBI" id="CHEBI:30616"/>
    </ligand>
</feature>